<feature type="compositionally biased region" description="Basic and acidic residues" evidence="1">
    <location>
        <begin position="308"/>
        <end position="330"/>
    </location>
</feature>
<proteinExistence type="predicted"/>
<dbReference type="AlphaFoldDB" id="A0A316YGW6"/>
<protein>
    <submittedName>
        <fullName evidence="3">Uncharacterized protein</fullName>
    </submittedName>
</protein>
<dbReference type="RefSeq" id="XP_025374183.1">
    <property type="nucleotide sequence ID" value="XM_025519012.1"/>
</dbReference>
<organism evidence="3 4">
    <name type="scientific">Acaromyces ingoldii</name>
    <dbReference type="NCBI Taxonomy" id="215250"/>
    <lineage>
        <taxon>Eukaryota</taxon>
        <taxon>Fungi</taxon>
        <taxon>Dikarya</taxon>
        <taxon>Basidiomycota</taxon>
        <taxon>Ustilaginomycotina</taxon>
        <taxon>Exobasidiomycetes</taxon>
        <taxon>Exobasidiales</taxon>
        <taxon>Cryptobasidiaceae</taxon>
        <taxon>Acaromyces</taxon>
    </lineage>
</organism>
<dbReference type="STRING" id="215250.A0A316YGW6"/>
<dbReference type="Proteomes" id="UP000245768">
    <property type="component" value="Unassembled WGS sequence"/>
</dbReference>
<dbReference type="EMBL" id="KZ819641">
    <property type="protein sequence ID" value="PWN86985.1"/>
    <property type="molecule type" value="Genomic_DNA"/>
</dbReference>
<dbReference type="GeneID" id="37040928"/>
<keyword evidence="2" id="KW-0812">Transmembrane</keyword>
<evidence type="ECO:0000256" key="1">
    <source>
        <dbReference type="SAM" id="MobiDB-lite"/>
    </source>
</evidence>
<feature type="transmembrane region" description="Helical" evidence="2">
    <location>
        <begin position="246"/>
        <end position="266"/>
    </location>
</feature>
<accession>A0A316YGW6</accession>
<feature type="transmembrane region" description="Helical" evidence="2">
    <location>
        <begin position="82"/>
        <end position="102"/>
    </location>
</feature>
<dbReference type="InParanoid" id="A0A316YGW6"/>
<keyword evidence="2" id="KW-0472">Membrane</keyword>
<gene>
    <name evidence="3" type="ORF">FA10DRAFT_234955</name>
</gene>
<name>A0A316YGW6_9BASI</name>
<evidence type="ECO:0000313" key="4">
    <source>
        <dbReference type="Proteomes" id="UP000245768"/>
    </source>
</evidence>
<evidence type="ECO:0000313" key="3">
    <source>
        <dbReference type="EMBL" id="PWN86985.1"/>
    </source>
</evidence>
<feature type="transmembrane region" description="Helical" evidence="2">
    <location>
        <begin position="108"/>
        <end position="129"/>
    </location>
</feature>
<sequence>MTKVQVLTPLSILVNLAALTVCAVAISPGLGQVSQEHGTYLTPNASLVLFFWAVMFLLQVGFALLVVLSQKDFTKHTIVNGVGLRLAFANLLLAAWAITWVLNKPVSHLIGLVLLSLCGLLLLITVLLLQIRYPPSLSRPLDWLFIHVPIKMFLVTIIQLDIPQQTFVALGWDVSEGGKAAFENLHKALWPSFAVLCSMGALSAIWIFATMDVTWAAAGIYLHLALLYGDSKRGIGGLGERRPPEITAAIILAIGLQAVAILGSIVQKSISRTQQQEREDRLLEEGAAEPASDEGRIALGRDPQEEEAAARYEQEQEAAHDNGTEHDDHRVTRKLGSSAGH</sequence>
<dbReference type="InterPro" id="IPR013920">
    <property type="entry name" value="DUF1774_fun"/>
</dbReference>
<feature type="transmembrane region" description="Helical" evidence="2">
    <location>
        <begin position="50"/>
        <end position="70"/>
    </location>
</feature>
<dbReference type="OrthoDB" id="3342455at2759"/>
<feature type="transmembrane region" description="Helical" evidence="2">
    <location>
        <begin position="193"/>
        <end position="226"/>
    </location>
</feature>
<reference evidence="3 4" key="1">
    <citation type="journal article" date="2018" name="Mol. Biol. Evol.">
        <title>Broad Genomic Sampling Reveals a Smut Pathogenic Ancestry of the Fungal Clade Ustilaginomycotina.</title>
        <authorList>
            <person name="Kijpornyongpan T."/>
            <person name="Mondo S.J."/>
            <person name="Barry K."/>
            <person name="Sandor L."/>
            <person name="Lee J."/>
            <person name="Lipzen A."/>
            <person name="Pangilinan J."/>
            <person name="LaButti K."/>
            <person name="Hainaut M."/>
            <person name="Henrissat B."/>
            <person name="Grigoriev I.V."/>
            <person name="Spatafora J.W."/>
            <person name="Aime M.C."/>
        </authorList>
    </citation>
    <scope>NUCLEOTIDE SEQUENCE [LARGE SCALE GENOMIC DNA]</scope>
    <source>
        <strain evidence="3 4">MCA 4198</strain>
    </source>
</reference>
<feature type="compositionally biased region" description="Basic and acidic residues" evidence="1">
    <location>
        <begin position="275"/>
        <end position="284"/>
    </location>
</feature>
<feature type="transmembrane region" description="Helical" evidence="2">
    <location>
        <begin position="12"/>
        <end position="30"/>
    </location>
</feature>
<keyword evidence="2" id="KW-1133">Transmembrane helix</keyword>
<dbReference type="PANTHER" id="PTHR37992:SF1">
    <property type="entry name" value="DUF1774-DOMAIN-CONTAINING PROTEIN"/>
    <property type="match status" value="1"/>
</dbReference>
<feature type="region of interest" description="Disordered" evidence="1">
    <location>
        <begin position="273"/>
        <end position="341"/>
    </location>
</feature>
<dbReference type="PANTHER" id="PTHR37992">
    <property type="entry name" value="EXPRESSED PROTEIN"/>
    <property type="match status" value="1"/>
</dbReference>
<keyword evidence="4" id="KW-1185">Reference proteome</keyword>
<evidence type="ECO:0000256" key="2">
    <source>
        <dbReference type="SAM" id="Phobius"/>
    </source>
</evidence>